<evidence type="ECO:0000313" key="2">
    <source>
        <dbReference type="EMBL" id="EPQ02490.1"/>
    </source>
</evidence>
<evidence type="ECO:0000256" key="1">
    <source>
        <dbReference type="SAM" id="MobiDB-lite"/>
    </source>
</evidence>
<proteinExistence type="predicted"/>
<gene>
    <name evidence="2" type="ORF">D623_10009664</name>
</gene>
<keyword evidence="3" id="KW-1185">Reference proteome</keyword>
<feature type="region of interest" description="Disordered" evidence="1">
    <location>
        <begin position="41"/>
        <end position="64"/>
    </location>
</feature>
<protein>
    <submittedName>
        <fullName evidence="2">Uncharacterized protein</fullName>
    </submittedName>
</protein>
<organism evidence="2 3">
    <name type="scientific">Myotis brandtii</name>
    <name type="common">Brandt's bat</name>
    <dbReference type="NCBI Taxonomy" id="109478"/>
    <lineage>
        <taxon>Eukaryota</taxon>
        <taxon>Metazoa</taxon>
        <taxon>Chordata</taxon>
        <taxon>Craniata</taxon>
        <taxon>Vertebrata</taxon>
        <taxon>Euteleostomi</taxon>
        <taxon>Mammalia</taxon>
        <taxon>Eutheria</taxon>
        <taxon>Laurasiatheria</taxon>
        <taxon>Chiroptera</taxon>
        <taxon>Yangochiroptera</taxon>
        <taxon>Vespertilionidae</taxon>
        <taxon>Myotis</taxon>
    </lineage>
</organism>
<sequence length="64" mass="7409">MKQIKKLTSSKNDKVATRQLLNEKLLVQADPKFMLENLSNSSKEYRKENENQGNHYAQESGEIL</sequence>
<name>S7MGL9_MYOBR</name>
<accession>S7MGL9</accession>
<dbReference type="EMBL" id="KE161232">
    <property type="protein sequence ID" value="EPQ02490.1"/>
    <property type="molecule type" value="Genomic_DNA"/>
</dbReference>
<dbReference type="Proteomes" id="UP000052978">
    <property type="component" value="Unassembled WGS sequence"/>
</dbReference>
<reference evidence="2 3" key="1">
    <citation type="journal article" date="2013" name="Nat. Commun.">
        <title>Genome analysis reveals insights into physiology and longevity of the Brandt's bat Myotis brandtii.</title>
        <authorList>
            <person name="Seim I."/>
            <person name="Fang X."/>
            <person name="Xiong Z."/>
            <person name="Lobanov A.V."/>
            <person name="Huang Z."/>
            <person name="Ma S."/>
            <person name="Feng Y."/>
            <person name="Turanov A.A."/>
            <person name="Zhu Y."/>
            <person name="Lenz T.L."/>
            <person name="Gerashchenko M.V."/>
            <person name="Fan D."/>
            <person name="Hee Yim S."/>
            <person name="Yao X."/>
            <person name="Jordan D."/>
            <person name="Xiong Y."/>
            <person name="Ma Y."/>
            <person name="Lyapunov A.N."/>
            <person name="Chen G."/>
            <person name="Kulakova O.I."/>
            <person name="Sun Y."/>
            <person name="Lee S.G."/>
            <person name="Bronson R.T."/>
            <person name="Moskalev A.A."/>
            <person name="Sunyaev S.R."/>
            <person name="Zhang G."/>
            <person name="Krogh A."/>
            <person name="Wang J."/>
            <person name="Gladyshev V.N."/>
        </authorList>
    </citation>
    <scope>NUCLEOTIDE SEQUENCE [LARGE SCALE GENOMIC DNA]</scope>
</reference>
<dbReference type="AlphaFoldDB" id="S7MGL9"/>
<evidence type="ECO:0000313" key="3">
    <source>
        <dbReference type="Proteomes" id="UP000052978"/>
    </source>
</evidence>